<comment type="similarity">
    <text evidence="2">Belongs to the peptidase C19 family.</text>
</comment>
<evidence type="ECO:0000256" key="7">
    <source>
        <dbReference type="ARBA" id="ARBA00022807"/>
    </source>
</evidence>
<keyword evidence="4" id="KW-0645">Protease</keyword>
<dbReference type="SUPFAM" id="SSF54001">
    <property type="entry name" value="Cysteine proteinases"/>
    <property type="match status" value="1"/>
</dbReference>
<sequence length="348" mass="37935">MGRKIGHPIRYEDHLSLQSVMSEGQYGPAYSLYGIISHAGGGPNSGHYYAHVKDAKGRWFEMNDDSVTHSSPPLGQKNAYMLFYIRDKGQSLEAALKKPVSVAPRNIVAGMKRKKVAESDDEEATGTPPVRAARFIGPLLPSRTDAAQQSPSAKARVKPSALDPQAAMLKKKIADKRSSISSPKVSAALQSLSQYAEDDDDDDKNGDAGEDVGERIDQPVSSTPTILATEPTSPSTSTPHPTTPKDVAAPSIVSDRISTESFYGSSTGKSTHRSNIKKRKSLDDDDGDAVRSLSKFARTPLTPSTSPRHRHPPFRKPNNPFNRLARSDNLHGSPAFPPQQYKNRRRKK</sequence>
<evidence type="ECO:0000256" key="1">
    <source>
        <dbReference type="ARBA" id="ARBA00000707"/>
    </source>
</evidence>
<dbReference type="Gene3D" id="3.90.70.10">
    <property type="entry name" value="Cysteine proteinases"/>
    <property type="match status" value="1"/>
</dbReference>
<dbReference type="InterPro" id="IPR038765">
    <property type="entry name" value="Papain-like_cys_pep_sf"/>
</dbReference>
<dbReference type="PANTHER" id="PTHR24006">
    <property type="entry name" value="UBIQUITIN CARBOXYL-TERMINAL HYDROLASE"/>
    <property type="match status" value="1"/>
</dbReference>
<evidence type="ECO:0000313" key="10">
    <source>
        <dbReference type="EMBL" id="PSR93759.1"/>
    </source>
</evidence>
<comment type="catalytic activity">
    <reaction evidence="1">
        <text>Thiol-dependent hydrolysis of ester, thioester, amide, peptide and isopeptide bonds formed by the C-terminal Gly of ubiquitin (a 76-residue protein attached to proteins as an intracellular targeting signal).</text>
        <dbReference type="EC" id="3.4.19.12"/>
    </reaction>
</comment>
<dbReference type="InterPro" id="IPR028889">
    <property type="entry name" value="USP"/>
</dbReference>
<evidence type="ECO:0000256" key="2">
    <source>
        <dbReference type="ARBA" id="ARBA00009085"/>
    </source>
</evidence>
<dbReference type="GO" id="GO:0005634">
    <property type="term" value="C:nucleus"/>
    <property type="evidence" value="ECO:0007669"/>
    <property type="project" value="TreeGrafter"/>
</dbReference>
<dbReference type="EC" id="3.4.19.12" evidence="3"/>
<keyword evidence="5" id="KW-0833">Ubl conjugation pathway</keyword>
<accession>A0A2R6PMW9</accession>
<dbReference type="Pfam" id="PF00443">
    <property type="entry name" value="UCH"/>
    <property type="match status" value="1"/>
</dbReference>
<feature type="domain" description="USP" evidence="9">
    <location>
        <begin position="1"/>
        <end position="87"/>
    </location>
</feature>
<dbReference type="GO" id="GO:0006508">
    <property type="term" value="P:proteolysis"/>
    <property type="evidence" value="ECO:0007669"/>
    <property type="project" value="UniProtKB-KW"/>
</dbReference>
<dbReference type="PROSITE" id="PS00973">
    <property type="entry name" value="USP_2"/>
    <property type="match status" value="1"/>
</dbReference>
<comment type="caution">
    <text evidence="10">The sequence shown here is derived from an EMBL/GenBank/DDBJ whole genome shotgun (WGS) entry which is preliminary data.</text>
</comment>
<keyword evidence="6" id="KW-0378">Hydrolase</keyword>
<reference evidence="10 11" key="1">
    <citation type="submission" date="2018-02" db="EMBL/GenBank/DDBJ databases">
        <title>Genome sequence of the basidiomycete white-rot fungus Phlebia centrifuga.</title>
        <authorList>
            <person name="Granchi Z."/>
            <person name="Peng M."/>
            <person name="de Vries R.P."/>
            <person name="Hilden K."/>
            <person name="Makela M.R."/>
            <person name="Grigoriev I."/>
            <person name="Riley R."/>
        </authorList>
    </citation>
    <scope>NUCLEOTIDE SEQUENCE [LARGE SCALE GENOMIC DNA]</scope>
    <source>
        <strain evidence="10 11">FBCC195</strain>
    </source>
</reference>
<dbReference type="PROSITE" id="PS50235">
    <property type="entry name" value="USP_3"/>
    <property type="match status" value="1"/>
</dbReference>
<evidence type="ECO:0000256" key="8">
    <source>
        <dbReference type="SAM" id="MobiDB-lite"/>
    </source>
</evidence>
<organism evidence="10 11">
    <name type="scientific">Hermanssonia centrifuga</name>
    <dbReference type="NCBI Taxonomy" id="98765"/>
    <lineage>
        <taxon>Eukaryota</taxon>
        <taxon>Fungi</taxon>
        <taxon>Dikarya</taxon>
        <taxon>Basidiomycota</taxon>
        <taxon>Agaricomycotina</taxon>
        <taxon>Agaricomycetes</taxon>
        <taxon>Polyporales</taxon>
        <taxon>Meruliaceae</taxon>
        <taxon>Hermanssonia</taxon>
    </lineage>
</organism>
<dbReference type="InterPro" id="IPR001394">
    <property type="entry name" value="Peptidase_C19_UCH"/>
</dbReference>
<feature type="compositionally biased region" description="Acidic residues" evidence="8">
    <location>
        <begin position="196"/>
        <end position="211"/>
    </location>
</feature>
<dbReference type="OrthoDB" id="420187at2759"/>
<keyword evidence="7" id="KW-0788">Thiol protease</keyword>
<dbReference type="STRING" id="98765.A0A2R6PMW9"/>
<evidence type="ECO:0000256" key="4">
    <source>
        <dbReference type="ARBA" id="ARBA00022670"/>
    </source>
</evidence>
<evidence type="ECO:0000313" key="11">
    <source>
        <dbReference type="Proteomes" id="UP000186601"/>
    </source>
</evidence>
<feature type="compositionally biased region" description="Polar residues" evidence="8">
    <location>
        <begin position="259"/>
        <end position="269"/>
    </location>
</feature>
<dbReference type="GO" id="GO:0016579">
    <property type="term" value="P:protein deubiquitination"/>
    <property type="evidence" value="ECO:0007669"/>
    <property type="project" value="InterPro"/>
</dbReference>
<dbReference type="InterPro" id="IPR050164">
    <property type="entry name" value="Peptidase_C19"/>
</dbReference>
<evidence type="ECO:0000256" key="6">
    <source>
        <dbReference type="ARBA" id="ARBA00022801"/>
    </source>
</evidence>
<proteinExistence type="inferred from homology"/>
<feature type="region of interest" description="Disordered" evidence="8">
    <location>
        <begin position="193"/>
        <end position="348"/>
    </location>
</feature>
<dbReference type="GO" id="GO:0004843">
    <property type="term" value="F:cysteine-type deubiquitinase activity"/>
    <property type="evidence" value="ECO:0007669"/>
    <property type="project" value="UniProtKB-EC"/>
</dbReference>
<dbReference type="GO" id="GO:0005829">
    <property type="term" value="C:cytosol"/>
    <property type="evidence" value="ECO:0007669"/>
    <property type="project" value="TreeGrafter"/>
</dbReference>
<dbReference type="InterPro" id="IPR018200">
    <property type="entry name" value="USP_CS"/>
</dbReference>
<protein>
    <recommendedName>
        <fullName evidence="3">ubiquitinyl hydrolase 1</fullName>
        <ecNumber evidence="3">3.4.19.12</ecNumber>
    </recommendedName>
</protein>
<name>A0A2R6PMW9_9APHY</name>
<dbReference type="PANTHER" id="PTHR24006:SF758">
    <property type="entry name" value="UBIQUITIN CARBOXYL-TERMINAL HYDROLASE 36"/>
    <property type="match status" value="1"/>
</dbReference>
<dbReference type="EMBL" id="MLYV02000468">
    <property type="protein sequence ID" value="PSR93759.1"/>
    <property type="molecule type" value="Genomic_DNA"/>
</dbReference>
<evidence type="ECO:0000259" key="9">
    <source>
        <dbReference type="PROSITE" id="PS50235"/>
    </source>
</evidence>
<evidence type="ECO:0000256" key="5">
    <source>
        <dbReference type="ARBA" id="ARBA00022786"/>
    </source>
</evidence>
<evidence type="ECO:0000256" key="3">
    <source>
        <dbReference type="ARBA" id="ARBA00012759"/>
    </source>
</evidence>
<dbReference type="Proteomes" id="UP000186601">
    <property type="component" value="Unassembled WGS sequence"/>
</dbReference>
<feature type="compositionally biased region" description="Low complexity" evidence="8">
    <location>
        <begin position="231"/>
        <end position="240"/>
    </location>
</feature>
<feature type="region of interest" description="Disordered" evidence="8">
    <location>
        <begin position="112"/>
        <end position="163"/>
    </location>
</feature>
<keyword evidence="11" id="KW-1185">Reference proteome</keyword>
<gene>
    <name evidence="10" type="ORF">PHLCEN_2v4654</name>
</gene>
<dbReference type="AlphaFoldDB" id="A0A2R6PMW9"/>
<feature type="compositionally biased region" description="Basic residues" evidence="8">
    <location>
        <begin position="270"/>
        <end position="280"/>
    </location>
</feature>